<comment type="caution">
    <text evidence="1">The sequence shown here is derived from an EMBL/GenBank/DDBJ whole genome shotgun (WGS) entry which is preliminary data.</text>
</comment>
<protein>
    <recommendedName>
        <fullName evidence="2">Nudix hydrolase domain-containing protein</fullName>
    </recommendedName>
</protein>
<gene>
    <name evidence="1" type="ORF">BWY43_00356</name>
</gene>
<sequence length="240" mass="26137">MATNKCSHDVPAGAKFCPECGQIADLGAVLVSRIPAERWPQPTAENELAGCGKTGRLVEKEYPGQKFPWVLYEQSGHAASLVVIADSVGDERRICLVKQWRPVDTDCVELPAGNIGVQSPQEMFDKLLAELSEEVGEVEIEEIAACKGFAHDVGREIAAGGGPKCFFPFLVWVKAPTAPKTFVEGDETTHSKWYTGEEIRDMVADGQIGDMVTIFFLVCAGVIKVGDLEWMNITHLIATE</sequence>
<dbReference type="AlphaFoldDB" id="A0A1V5SDZ0"/>
<name>A0A1V5SDZ0_9BACT</name>
<dbReference type="SUPFAM" id="SSF55811">
    <property type="entry name" value="Nudix"/>
    <property type="match status" value="1"/>
</dbReference>
<dbReference type="InterPro" id="IPR015797">
    <property type="entry name" value="NUDIX_hydrolase-like_dom_sf"/>
</dbReference>
<dbReference type="EMBL" id="MWBO01000022">
    <property type="protein sequence ID" value="OQA52746.1"/>
    <property type="molecule type" value="Genomic_DNA"/>
</dbReference>
<proteinExistence type="predicted"/>
<evidence type="ECO:0008006" key="2">
    <source>
        <dbReference type="Google" id="ProtNLM"/>
    </source>
</evidence>
<dbReference type="Proteomes" id="UP000485367">
    <property type="component" value="Unassembled WGS sequence"/>
</dbReference>
<reference evidence="1" key="1">
    <citation type="submission" date="2017-02" db="EMBL/GenBank/DDBJ databases">
        <title>Delving into the versatile metabolic prowess of the omnipresent phylum Bacteroidetes.</title>
        <authorList>
            <person name="Nobu M.K."/>
            <person name="Mei R."/>
            <person name="Narihiro T."/>
            <person name="Kuroda K."/>
            <person name="Liu W.-T."/>
        </authorList>
    </citation>
    <scope>NUCLEOTIDE SEQUENCE</scope>
    <source>
        <strain evidence="1">ADurb.Bin280</strain>
    </source>
</reference>
<dbReference type="Gene3D" id="3.90.79.10">
    <property type="entry name" value="Nucleoside Triphosphate Pyrophosphohydrolase"/>
    <property type="match status" value="1"/>
</dbReference>
<accession>A0A1V5SDZ0</accession>
<evidence type="ECO:0000313" key="1">
    <source>
        <dbReference type="EMBL" id="OQA52746.1"/>
    </source>
</evidence>
<organism evidence="1">
    <name type="scientific">candidate division WS2 bacterium ADurb.Bin280</name>
    <dbReference type="NCBI Taxonomy" id="1852829"/>
    <lineage>
        <taxon>Bacteria</taxon>
        <taxon>candidate division WS2</taxon>
    </lineage>
</organism>